<comment type="caution">
    <text evidence="1">The sequence shown here is derived from an EMBL/GenBank/DDBJ whole genome shotgun (WGS) entry which is preliminary data.</text>
</comment>
<name>B6FZW2_PEPHT</name>
<dbReference type="EMBL" id="ABWP01000059">
    <property type="protein sequence ID" value="EEA84935.1"/>
    <property type="molecule type" value="Genomic_DNA"/>
</dbReference>
<sequence length="78" mass="9056">MKKVHKFFKGLRSANVVLLGLAVAQMLNIEVNMVLFAFVFFMLTFPLDILSDNLDVIKAEKDFRKRSRKRKELAKVVK</sequence>
<proteinExistence type="predicted"/>
<evidence type="ECO:0000313" key="1">
    <source>
        <dbReference type="EMBL" id="EEA84935.1"/>
    </source>
</evidence>
<dbReference type="RefSeq" id="WP_006440337.1">
    <property type="nucleotide sequence ID" value="NZ_DS995356.1"/>
</dbReference>
<keyword evidence="2" id="KW-1185">Reference proteome</keyword>
<dbReference type="AlphaFoldDB" id="B6FZW2"/>
<reference evidence="1 2" key="2">
    <citation type="submission" date="2008-10" db="EMBL/GenBank/DDBJ databases">
        <title>Draft genome sequence of Clostridium hiranonis (DSM 13275).</title>
        <authorList>
            <person name="Sudarsanam P."/>
            <person name="Ley R."/>
            <person name="Guruge J."/>
            <person name="Turnbaugh P.J."/>
            <person name="Mahowald M."/>
            <person name="Liep D."/>
            <person name="Gordon J."/>
        </authorList>
    </citation>
    <scope>NUCLEOTIDE SEQUENCE [LARGE SCALE GENOMIC DNA]</scope>
    <source>
        <strain evidence="1 2">DSM 13275</strain>
    </source>
</reference>
<dbReference type="HOGENOM" id="CLU_2615776_0_0_9"/>
<evidence type="ECO:0000313" key="2">
    <source>
        <dbReference type="Proteomes" id="UP000003178"/>
    </source>
</evidence>
<organism evidence="1 2">
    <name type="scientific">Peptacetobacter hiranonis (strain DSM 13275 / JCM 10541 / KCTC 15199 / TO-931)</name>
    <name type="common">Clostridium hiranonis</name>
    <dbReference type="NCBI Taxonomy" id="500633"/>
    <lineage>
        <taxon>Bacteria</taxon>
        <taxon>Bacillati</taxon>
        <taxon>Bacillota</taxon>
        <taxon>Clostridia</taxon>
        <taxon>Peptostreptococcales</taxon>
        <taxon>Peptostreptococcaceae</taxon>
        <taxon>Peptacetobacter</taxon>
    </lineage>
</organism>
<dbReference type="STRING" id="500633.CLOHIR_01416"/>
<gene>
    <name evidence="1" type="ORF">CLOHIR_01416</name>
</gene>
<dbReference type="Proteomes" id="UP000003178">
    <property type="component" value="Unassembled WGS sequence"/>
</dbReference>
<accession>B6FZW2</accession>
<protein>
    <submittedName>
        <fullName evidence="1">Uncharacterized protein</fullName>
    </submittedName>
</protein>
<reference evidence="1 2" key="1">
    <citation type="submission" date="2008-09" db="EMBL/GenBank/DDBJ databases">
        <authorList>
            <person name="Fulton L."/>
            <person name="Clifton S."/>
            <person name="Fulton B."/>
            <person name="Xu J."/>
            <person name="Minx P."/>
            <person name="Pepin K.H."/>
            <person name="Johnson M."/>
            <person name="Thiruvilangam P."/>
            <person name="Bhonagiri V."/>
            <person name="Nash W.E."/>
            <person name="Mardis E.R."/>
            <person name="Wilson R.K."/>
        </authorList>
    </citation>
    <scope>NUCLEOTIDE SEQUENCE [LARGE SCALE GENOMIC DNA]</scope>
    <source>
        <strain evidence="1 2">DSM 13275</strain>
    </source>
</reference>